<dbReference type="EC" id="2.3.2.27" evidence="3"/>
<gene>
    <name evidence="9" type="primary">LOC105033955</name>
</gene>
<dbReference type="UniPathway" id="UPA00143"/>
<dbReference type="GO" id="GO:0016567">
    <property type="term" value="P:protein ubiquitination"/>
    <property type="evidence" value="ECO:0007669"/>
    <property type="project" value="UniProtKB-UniPathway"/>
</dbReference>
<proteinExistence type="predicted"/>
<evidence type="ECO:0000313" key="9">
    <source>
        <dbReference type="RefSeq" id="XP_010907243.1"/>
    </source>
</evidence>
<organism evidence="8 9">
    <name type="scientific">Elaeis guineensis var. tenera</name>
    <name type="common">Oil palm</name>
    <dbReference type="NCBI Taxonomy" id="51953"/>
    <lineage>
        <taxon>Eukaryota</taxon>
        <taxon>Viridiplantae</taxon>
        <taxon>Streptophyta</taxon>
        <taxon>Embryophyta</taxon>
        <taxon>Tracheophyta</taxon>
        <taxon>Spermatophyta</taxon>
        <taxon>Magnoliopsida</taxon>
        <taxon>Liliopsida</taxon>
        <taxon>Arecaceae</taxon>
        <taxon>Arecoideae</taxon>
        <taxon>Cocoseae</taxon>
        <taxon>Elaeidinae</taxon>
        <taxon>Elaeis</taxon>
    </lineage>
</organism>
<dbReference type="CDD" id="cd16664">
    <property type="entry name" value="RING-Ubox_PUB"/>
    <property type="match status" value="1"/>
</dbReference>
<dbReference type="Pfam" id="PF04564">
    <property type="entry name" value="U-box"/>
    <property type="match status" value="1"/>
</dbReference>
<dbReference type="InterPro" id="IPR011989">
    <property type="entry name" value="ARM-like"/>
</dbReference>
<keyword evidence="5" id="KW-0833">Ubl conjugation pathway</keyword>
<feature type="domain" description="U-box" evidence="7">
    <location>
        <begin position="63"/>
        <end position="137"/>
    </location>
</feature>
<comment type="catalytic activity">
    <reaction evidence="1">
        <text>S-ubiquitinyl-[E2 ubiquitin-conjugating enzyme]-L-cysteine + [acceptor protein]-L-lysine = [E2 ubiquitin-conjugating enzyme]-L-cysteine + N(6)-ubiquitinyl-[acceptor protein]-L-lysine.</text>
        <dbReference type="EC" id="2.3.2.27"/>
    </reaction>
</comment>
<evidence type="ECO:0000256" key="5">
    <source>
        <dbReference type="ARBA" id="ARBA00022786"/>
    </source>
</evidence>
<evidence type="ECO:0000256" key="6">
    <source>
        <dbReference type="PROSITE-ProRule" id="PRU00259"/>
    </source>
</evidence>
<feature type="repeat" description="ARM" evidence="6">
    <location>
        <begin position="283"/>
        <end position="325"/>
    </location>
</feature>
<dbReference type="PANTHER" id="PTHR23315:SF253">
    <property type="entry name" value="U-BOX DOMAIN-CONTAINING PROTEIN 9"/>
    <property type="match status" value="1"/>
</dbReference>
<dbReference type="InterPro" id="IPR045210">
    <property type="entry name" value="RING-Ubox_PUB"/>
</dbReference>
<dbReference type="SUPFAM" id="SSF57850">
    <property type="entry name" value="RING/U-box"/>
    <property type="match status" value="1"/>
</dbReference>
<reference evidence="9" key="1">
    <citation type="submission" date="2025-08" db="UniProtKB">
        <authorList>
            <consortium name="RefSeq"/>
        </authorList>
    </citation>
    <scope>IDENTIFICATION</scope>
</reference>
<evidence type="ECO:0000256" key="4">
    <source>
        <dbReference type="ARBA" id="ARBA00022679"/>
    </source>
</evidence>
<evidence type="ECO:0000259" key="7">
    <source>
        <dbReference type="PROSITE" id="PS51698"/>
    </source>
</evidence>
<protein>
    <recommendedName>
        <fullName evidence="3">RING-type E3 ubiquitin transferase</fullName>
        <ecNumber evidence="3">2.3.2.27</ecNumber>
    </recommendedName>
</protein>
<comment type="pathway">
    <text evidence="2">Protein modification; protein ubiquitination.</text>
</comment>
<dbReference type="Gene3D" id="3.30.40.10">
    <property type="entry name" value="Zinc/RING finger domain, C3HC4 (zinc finger)"/>
    <property type="match status" value="1"/>
</dbReference>
<dbReference type="KEGG" id="egu:105033955"/>
<evidence type="ECO:0000256" key="3">
    <source>
        <dbReference type="ARBA" id="ARBA00012483"/>
    </source>
</evidence>
<keyword evidence="8" id="KW-1185">Reference proteome</keyword>
<evidence type="ECO:0000256" key="1">
    <source>
        <dbReference type="ARBA" id="ARBA00000900"/>
    </source>
</evidence>
<dbReference type="AlphaFoldDB" id="A0A6I9QEA1"/>
<evidence type="ECO:0000256" key="2">
    <source>
        <dbReference type="ARBA" id="ARBA00004906"/>
    </source>
</evidence>
<dbReference type="InterPro" id="IPR016024">
    <property type="entry name" value="ARM-type_fold"/>
</dbReference>
<dbReference type="GO" id="GO:0061630">
    <property type="term" value="F:ubiquitin protein ligase activity"/>
    <property type="evidence" value="ECO:0007669"/>
    <property type="project" value="UniProtKB-EC"/>
</dbReference>
<dbReference type="InterPro" id="IPR000225">
    <property type="entry name" value="Armadillo"/>
</dbReference>
<sequence length="450" mass="49453">MDKSGAAESAAAPAEDKKVGELKSELWRLVRLIVDDDDGRVDTYDEAAKALAELKYLTFGSPKVPQHFLCPISGMLMRDPVILVSGETYDRAFIQELLNSGNRTCLRSQEVLSNAILTPNHLLRTMISEWCKEHDIPLPQPWSQDGGLITTIGHKPLHELLDNMSSLSLQKEAMKELRLLTKHNKASRALLGEKPDTIPQLLSVLSAPGLTSDPEFHDDTVTTILNISIHERNKKILGDDPRVIPFLINSLKYGDMATRSNAAAALFSLSALDSNKVKIVELGAIKPLVQLLKQGGETARRDAASAIFNICLDPENKEKAVKEGVVGVAWKRVMDKSLVDESLAILALLQRKQEAVLEIGGSGGVPALFGIIRESTSRESKENAVALLHAICKWDPVKRRKALEEENLSNTIRTLCDVGHRGASEKAGKLLLLLSGVEERKKKTRGIRIL</sequence>
<dbReference type="PROSITE" id="PS51698">
    <property type="entry name" value="U_BOX"/>
    <property type="match status" value="1"/>
</dbReference>
<dbReference type="PROSITE" id="PS50176">
    <property type="entry name" value="ARM_REPEAT"/>
    <property type="match status" value="1"/>
</dbReference>
<dbReference type="Gene3D" id="1.25.10.10">
    <property type="entry name" value="Leucine-rich Repeat Variant"/>
    <property type="match status" value="1"/>
</dbReference>
<dbReference type="InParanoid" id="A0A6I9QEA1"/>
<dbReference type="SMART" id="SM00185">
    <property type="entry name" value="ARM"/>
    <property type="match status" value="3"/>
</dbReference>
<dbReference type="OrthoDB" id="537008at2759"/>
<dbReference type="SMART" id="SM00504">
    <property type="entry name" value="Ubox"/>
    <property type="match status" value="1"/>
</dbReference>
<dbReference type="Pfam" id="PF25598">
    <property type="entry name" value="ARM_PUB"/>
    <property type="match status" value="1"/>
</dbReference>
<dbReference type="InterPro" id="IPR003613">
    <property type="entry name" value="Ubox_domain"/>
</dbReference>
<dbReference type="Proteomes" id="UP000504607">
    <property type="component" value="Unplaced"/>
</dbReference>
<evidence type="ECO:0000313" key="8">
    <source>
        <dbReference type="Proteomes" id="UP000504607"/>
    </source>
</evidence>
<dbReference type="GeneID" id="105033955"/>
<dbReference type="PANTHER" id="PTHR23315">
    <property type="entry name" value="U BOX DOMAIN-CONTAINING"/>
    <property type="match status" value="1"/>
</dbReference>
<accession>A0A6I9QEA1</accession>
<keyword evidence="4" id="KW-0808">Transferase</keyword>
<dbReference type="SUPFAM" id="SSF48371">
    <property type="entry name" value="ARM repeat"/>
    <property type="match status" value="1"/>
</dbReference>
<dbReference type="RefSeq" id="XP_010907243.1">
    <property type="nucleotide sequence ID" value="XM_010908941.1"/>
</dbReference>
<dbReference type="InterPro" id="IPR013083">
    <property type="entry name" value="Znf_RING/FYVE/PHD"/>
</dbReference>
<dbReference type="InterPro" id="IPR058678">
    <property type="entry name" value="ARM_PUB"/>
</dbReference>
<name>A0A6I9QEA1_ELAGV</name>